<dbReference type="Proteomes" id="UP000217696">
    <property type="component" value="Chromosome"/>
</dbReference>
<keyword evidence="2" id="KW-1185">Reference proteome</keyword>
<protein>
    <submittedName>
        <fullName evidence="1">Flagellum site-determining protein YlxH</fullName>
    </submittedName>
</protein>
<dbReference type="SUPFAM" id="SSF52540">
    <property type="entry name" value="P-loop containing nucleoside triphosphate hydrolases"/>
    <property type="match status" value="1"/>
</dbReference>
<dbReference type="InterPro" id="IPR033875">
    <property type="entry name" value="FlhG"/>
</dbReference>
<dbReference type="CDD" id="cd02038">
    <property type="entry name" value="FlhG-like"/>
    <property type="match status" value="1"/>
</dbReference>
<dbReference type="Pfam" id="PF10609">
    <property type="entry name" value="ParA"/>
    <property type="match status" value="1"/>
</dbReference>
<dbReference type="GO" id="GO:0005829">
    <property type="term" value="C:cytosol"/>
    <property type="evidence" value="ECO:0007669"/>
    <property type="project" value="TreeGrafter"/>
</dbReference>
<dbReference type="KEGG" id="asoc:CB4_01862"/>
<dbReference type="GO" id="GO:0051782">
    <property type="term" value="P:negative regulation of cell division"/>
    <property type="evidence" value="ECO:0007669"/>
    <property type="project" value="TreeGrafter"/>
</dbReference>
<accession>A0A0U4WG36</accession>
<organism evidence="1 2">
    <name type="scientific">Aneurinibacillus soli</name>
    <dbReference type="NCBI Taxonomy" id="1500254"/>
    <lineage>
        <taxon>Bacteria</taxon>
        <taxon>Bacillati</taxon>
        <taxon>Bacillota</taxon>
        <taxon>Bacilli</taxon>
        <taxon>Bacillales</taxon>
        <taxon>Paenibacillaceae</taxon>
        <taxon>Aneurinibacillus group</taxon>
        <taxon>Aneurinibacillus</taxon>
    </lineage>
</organism>
<dbReference type="AlphaFoldDB" id="A0A0U4WG36"/>
<proteinExistence type="predicted"/>
<dbReference type="GO" id="GO:0005524">
    <property type="term" value="F:ATP binding"/>
    <property type="evidence" value="ECO:0007669"/>
    <property type="project" value="TreeGrafter"/>
</dbReference>
<dbReference type="RefSeq" id="WP_096465220.1">
    <property type="nucleotide sequence ID" value="NZ_AP017312.1"/>
</dbReference>
<dbReference type="PANTHER" id="PTHR43384:SF4">
    <property type="entry name" value="CELLULOSE BIOSYNTHESIS PROTEIN BCSQ-RELATED"/>
    <property type="match status" value="1"/>
</dbReference>
<dbReference type="InterPro" id="IPR033756">
    <property type="entry name" value="YlxH/NBP35"/>
</dbReference>
<evidence type="ECO:0000313" key="2">
    <source>
        <dbReference type="Proteomes" id="UP000217696"/>
    </source>
</evidence>
<dbReference type="InterPro" id="IPR025501">
    <property type="entry name" value="MinD_FleN"/>
</dbReference>
<dbReference type="InterPro" id="IPR050625">
    <property type="entry name" value="ParA/MinD_ATPase"/>
</dbReference>
<dbReference type="InterPro" id="IPR027417">
    <property type="entry name" value="P-loop_NTPase"/>
</dbReference>
<dbReference type="GO" id="GO:0016887">
    <property type="term" value="F:ATP hydrolysis activity"/>
    <property type="evidence" value="ECO:0007669"/>
    <property type="project" value="TreeGrafter"/>
</dbReference>
<gene>
    <name evidence="1" type="primary">ylxH</name>
    <name evidence="1" type="ORF">CB4_01862</name>
</gene>
<sequence length="294" mass="32344">MNDQAQQLREKLLQQSSHPSVLQHGSRKTKVIAVASGKGGVGKSNIALNFSLGLLQKGQRVVVMDVDVGFGNIDILLGISSQKNIVDLIDKGLSIWDIIEKGPNGLQFIAGGSGLSQIFQLDESKLRYFFEQLAQLHGYADVIILDTGAGMSENSLRFLLAADEILVVTTPEPTALTDAYALIKMTHSRKPDAHFQIIVNRAASAKEGKFVADKLSLVSRQFLNLEVGSLGFVFDDDHVARAVKKQQPFSLVYPSSKAAHSMRDLVLSYLQQENEQTKQTGMKGFISRLRSFWK</sequence>
<name>A0A0U4WG36_9BACL</name>
<dbReference type="PIRSF" id="PIRSF003092">
    <property type="entry name" value="MinD"/>
    <property type="match status" value="1"/>
</dbReference>
<dbReference type="OrthoDB" id="9816297at2"/>
<reference evidence="1 2" key="1">
    <citation type="submission" date="2015-12" db="EMBL/GenBank/DDBJ databases">
        <title>Genome sequence of Aneurinibacillus soli.</title>
        <authorList>
            <person name="Lee J.S."/>
            <person name="Lee K.C."/>
            <person name="Kim K.K."/>
            <person name="Lee B.W."/>
        </authorList>
    </citation>
    <scope>NUCLEOTIDE SEQUENCE [LARGE SCALE GENOMIC DNA]</scope>
    <source>
        <strain evidence="1 2">CB4</strain>
    </source>
</reference>
<dbReference type="PANTHER" id="PTHR43384">
    <property type="entry name" value="SEPTUM SITE-DETERMINING PROTEIN MIND HOMOLOG, CHLOROPLASTIC-RELATED"/>
    <property type="match status" value="1"/>
</dbReference>
<dbReference type="EMBL" id="AP017312">
    <property type="protein sequence ID" value="BAU27688.1"/>
    <property type="molecule type" value="Genomic_DNA"/>
</dbReference>
<evidence type="ECO:0000313" key="1">
    <source>
        <dbReference type="EMBL" id="BAU27688.1"/>
    </source>
</evidence>
<dbReference type="Gene3D" id="3.40.50.300">
    <property type="entry name" value="P-loop containing nucleotide triphosphate hydrolases"/>
    <property type="match status" value="1"/>
</dbReference>
<dbReference type="GO" id="GO:0009898">
    <property type="term" value="C:cytoplasmic side of plasma membrane"/>
    <property type="evidence" value="ECO:0007669"/>
    <property type="project" value="TreeGrafter"/>
</dbReference>